<sequence length="291" mass="31842">MPTPWHDILTETFKERPELAVDLLRDGLGHDLPRNALVRAESGSLNTRNSQDLHVDTVTVIGPPQQPVHVIPVEVQQKPEESKRKQLPRYAAALWLMMDCPVTPLVICPTDKAAEFYARPVETSLPGYTLPVAALGPARIPRITDPEEAAAYPELAMLSVMAHGTHRPVAEAFLQAVAVLPPDHAVKYNEHAYDISPPAVRRILEELMKASAPLRIVTPMGKEIFSQGRTEGKAEGEAEALLTVLEGRGVEIPHDARERILSCTDLDQLTTWLRRAGTATSAAELFGTDGA</sequence>
<organism evidence="1 2">
    <name type="scientific">Actinomadura namibiensis</name>
    <dbReference type="NCBI Taxonomy" id="182080"/>
    <lineage>
        <taxon>Bacteria</taxon>
        <taxon>Bacillati</taxon>
        <taxon>Actinomycetota</taxon>
        <taxon>Actinomycetes</taxon>
        <taxon>Streptosporangiales</taxon>
        <taxon>Thermomonosporaceae</taxon>
        <taxon>Actinomadura</taxon>
    </lineage>
</organism>
<accession>A0A7W3LUR4</accession>
<dbReference type="EMBL" id="JACJIA010000009">
    <property type="protein sequence ID" value="MBA8954585.1"/>
    <property type="molecule type" value="Genomic_DNA"/>
</dbReference>
<dbReference type="PANTHER" id="PTHR34613:SF1">
    <property type="entry name" value="SLL6017 PROTEIN"/>
    <property type="match status" value="1"/>
</dbReference>
<name>A0A7W3LUR4_ACTNM</name>
<dbReference type="RefSeq" id="WP_182846639.1">
    <property type="nucleotide sequence ID" value="NZ_BAAALP010000011.1"/>
</dbReference>
<gene>
    <name evidence="1" type="ORF">HNR61_006242</name>
</gene>
<dbReference type="PANTHER" id="PTHR34613">
    <property type="entry name" value="SLL0800 PROTEIN"/>
    <property type="match status" value="1"/>
</dbReference>
<proteinExistence type="predicted"/>
<evidence type="ECO:0000313" key="2">
    <source>
        <dbReference type="Proteomes" id="UP000572680"/>
    </source>
</evidence>
<dbReference type="AlphaFoldDB" id="A0A7W3LUR4"/>
<evidence type="ECO:0000313" key="1">
    <source>
        <dbReference type="EMBL" id="MBA8954585.1"/>
    </source>
</evidence>
<comment type="caution">
    <text evidence="1">The sequence shown here is derived from an EMBL/GenBank/DDBJ whole genome shotgun (WGS) entry which is preliminary data.</text>
</comment>
<reference evidence="1 2" key="1">
    <citation type="submission" date="2020-08" db="EMBL/GenBank/DDBJ databases">
        <title>Genomic Encyclopedia of Type Strains, Phase IV (KMG-IV): sequencing the most valuable type-strain genomes for metagenomic binning, comparative biology and taxonomic classification.</title>
        <authorList>
            <person name="Goeker M."/>
        </authorList>
    </citation>
    <scope>NUCLEOTIDE SEQUENCE [LARGE SCALE GENOMIC DNA]</scope>
    <source>
        <strain evidence="1 2">DSM 44197</strain>
    </source>
</reference>
<keyword evidence="2" id="KW-1185">Reference proteome</keyword>
<dbReference type="Proteomes" id="UP000572680">
    <property type="component" value="Unassembled WGS sequence"/>
</dbReference>
<protein>
    <submittedName>
        <fullName evidence="1">Uncharacterized protein</fullName>
    </submittedName>
</protein>